<dbReference type="SUPFAM" id="SSF50129">
    <property type="entry name" value="GroES-like"/>
    <property type="match status" value="1"/>
</dbReference>
<dbReference type="EMBL" id="CAJPIZ010001071">
    <property type="protein sequence ID" value="CAG2102823.1"/>
    <property type="molecule type" value="Genomic_DNA"/>
</dbReference>
<dbReference type="PANTHER" id="PTHR43775:SF7">
    <property type="entry name" value="FATTY ACID SYNTHASE"/>
    <property type="match status" value="1"/>
</dbReference>
<evidence type="ECO:0000313" key="14">
    <source>
        <dbReference type="Proteomes" id="UP000759131"/>
    </source>
</evidence>
<dbReference type="InterPro" id="IPR050091">
    <property type="entry name" value="PKS_NRPS_Biosynth_Enz"/>
</dbReference>
<dbReference type="InterPro" id="IPR036736">
    <property type="entry name" value="ACP-like_sf"/>
</dbReference>
<evidence type="ECO:0000259" key="11">
    <source>
        <dbReference type="SMART" id="SM00822"/>
    </source>
</evidence>
<dbReference type="InterPro" id="IPR013968">
    <property type="entry name" value="PKS_KR"/>
</dbReference>
<gene>
    <name evidence="13" type="ORF">OSB1V03_LOCUS2856</name>
</gene>
<keyword evidence="5" id="KW-0276">Fatty acid metabolism</keyword>
<dbReference type="CDD" id="cd05195">
    <property type="entry name" value="enoyl_red"/>
    <property type="match status" value="1"/>
</dbReference>
<dbReference type="SMART" id="SM00822">
    <property type="entry name" value="PKS_KR"/>
    <property type="match status" value="1"/>
</dbReference>
<evidence type="ECO:0008006" key="15">
    <source>
        <dbReference type="Google" id="ProtNLM"/>
    </source>
</evidence>
<evidence type="ECO:0000256" key="7">
    <source>
        <dbReference type="ARBA" id="ARBA00023002"/>
    </source>
</evidence>
<keyword evidence="4" id="KW-0808">Transferase</keyword>
<dbReference type="GO" id="GO:0004312">
    <property type="term" value="F:fatty acid synthase activity"/>
    <property type="evidence" value="ECO:0007669"/>
    <property type="project" value="TreeGrafter"/>
</dbReference>
<dbReference type="SUPFAM" id="SSF47336">
    <property type="entry name" value="ACP-like"/>
    <property type="match status" value="1"/>
</dbReference>
<dbReference type="Pfam" id="PF13602">
    <property type="entry name" value="ADH_zinc_N_2"/>
    <property type="match status" value="1"/>
</dbReference>
<dbReference type="InterPro" id="IPR020843">
    <property type="entry name" value="ER"/>
</dbReference>
<keyword evidence="14" id="KW-1185">Reference proteome</keyword>
<evidence type="ECO:0000256" key="5">
    <source>
        <dbReference type="ARBA" id="ARBA00022832"/>
    </source>
</evidence>
<dbReference type="Gene3D" id="1.10.1200.10">
    <property type="entry name" value="ACP-like"/>
    <property type="match status" value="1"/>
</dbReference>
<dbReference type="GO" id="GO:0006633">
    <property type="term" value="P:fatty acid biosynthetic process"/>
    <property type="evidence" value="ECO:0007669"/>
    <property type="project" value="UniProtKB-KW"/>
</dbReference>
<dbReference type="AlphaFoldDB" id="A0A7R9KI77"/>
<dbReference type="GO" id="GO:0016491">
    <property type="term" value="F:oxidoreductase activity"/>
    <property type="evidence" value="ECO:0007669"/>
    <property type="project" value="UniProtKB-KW"/>
</dbReference>
<dbReference type="Gene3D" id="3.90.180.10">
    <property type="entry name" value="Medium-chain alcohol dehydrogenases, catalytic domain"/>
    <property type="match status" value="1"/>
</dbReference>
<dbReference type="InterPro" id="IPR049391">
    <property type="entry name" value="FAS_pseudo-KR"/>
</dbReference>
<feature type="domain" description="Enoyl reductase (ER)" evidence="12">
    <location>
        <begin position="239"/>
        <end position="558"/>
    </location>
</feature>
<keyword evidence="2" id="KW-0444">Lipid biosynthesis</keyword>
<dbReference type="SUPFAM" id="SSF51735">
    <property type="entry name" value="NAD(P)-binding Rossmann-fold domains"/>
    <property type="match status" value="2"/>
</dbReference>
<dbReference type="SMART" id="SM00829">
    <property type="entry name" value="PKS_ER"/>
    <property type="match status" value="1"/>
</dbReference>
<evidence type="ECO:0000259" key="12">
    <source>
        <dbReference type="SMART" id="SM00829"/>
    </source>
</evidence>
<keyword evidence="7" id="KW-0560">Oxidoreductase</keyword>
<dbReference type="InterPro" id="IPR036291">
    <property type="entry name" value="NAD(P)-bd_dom_sf"/>
</dbReference>
<evidence type="ECO:0000256" key="10">
    <source>
        <dbReference type="ARBA" id="ARBA00023268"/>
    </source>
</evidence>
<keyword evidence="3" id="KW-0597">Phosphoprotein</keyword>
<dbReference type="Gene3D" id="3.40.50.720">
    <property type="entry name" value="NAD(P)-binding Rossmann-like Domain"/>
    <property type="match status" value="1"/>
</dbReference>
<evidence type="ECO:0000256" key="3">
    <source>
        <dbReference type="ARBA" id="ARBA00022553"/>
    </source>
</evidence>
<dbReference type="PANTHER" id="PTHR43775">
    <property type="entry name" value="FATTY ACID SYNTHASE"/>
    <property type="match status" value="1"/>
</dbReference>
<dbReference type="Gene3D" id="3.40.50.1820">
    <property type="entry name" value="alpha/beta hydrolase"/>
    <property type="match status" value="1"/>
</dbReference>
<protein>
    <recommendedName>
        <fullName evidence="15">Fatty acid synthase</fullName>
    </recommendedName>
</protein>
<dbReference type="Proteomes" id="UP000759131">
    <property type="component" value="Unassembled WGS sequence"/>
</dbReference>
<keyword evidence="10" id="KW-0511">Multifunctional enzyme</keyword>
<feature type="domain" description="Ketoreductase" evidence="11">
    <location>
        <begin position="589"/>
        <end position="777"/>
    </location>
</feature>
<dbReference type="Pfam" id="PF08659">
    <property type="entry name" value="KR"/>
    <property type="match status" value="1"/>
</dbReference>
<dbReference type="InterPro" id="IPR029058">
    <property type="entry name" value="AB_hydrolase_fold"/>
</dbReference>
<dbReference type="InterPro" id="IPR011032">
    <property type="entry name" value="GroES-like_sf"/>
</dbReference>
<evidence type="ECO:0000256" key="9">
    <source>
        <dbReference type="ARBA" id="ARBA00023160"/>
    </source>
</evidence>
<dbReference type="Pfam" id="PF21149">
    <property type="entry name" value="FAS_pseudo-KR"/>
    <property type="match status" value="1"/>
</dbReference>
<evidence type="ECO:0000256" key="2">
    <source>
        <dbReference type="ARBA" id="ARBA00022516"/>
    </source>
</evidence>
<keyword evidence="8" id="KW-0443">Lipid metabolism</keyword>
<name>A0A7R9KI77_9ACAR</name>
<accession>A0A7R9KI77</accession>
<dbReference type="Pfam" id="PF00550">
    <property type="entry name" value="PP-binding"/>
    <property type="match status" value="1"/>
</dbReference>
<dbReference type="InterPro" id="IPR057326">
    <property type="entry name" value="KR_dom"/>
</dbReference>
<evidence type="ECO:0000256" key="6">
    <source>
        <dbReference type="ARBA" id="ARBA00022857"/>
    </source>
</evidence>
<keyword evidence="6" id="KW-0521">NADP</keyword>
<dbReference type="CDD" id="cd08954">
    <property type="entry name" value="KR_1_FAS_SDR_x"/>
    <property type="match status" value="1"/>
</dbReference>
<dbReference type="EMBL" id="OC855646">
    <property type="protein sequence ID" value="CAD7622393.1"/>
    <property type="molecule type" value="Genomic_DNA"/>
</dbReference>
<sequence length="1210" mass="137438">MAREVDNHLASAAIYPIDVNYTIALKSIDGIHDDYRNKSFKLMQWSPKQNSSDFPMDYVSPTDLLIVKDSYELWSLDLESHLQYMVDVVVNKGFLMAIFRKITFTPNNPKVDQIIEIKSDCKQWFDKLKQKLEDNMSEDTIADNVWLIANDGDSNGVVGLVNCLRLEPGGDRIRCIFDCNHLFNQIDFNSKPFSQILSNDLAINVLRNGQLGTYRHLTLPKNYDKTLSNEYYLNIGQNRDISSLQWFDKRNMSDKIEGYNLDNKPVKYVKCNIYSSGINFRDVMFATGRITSGPLSLIIDCLIGFEFAGRLKETGERVCGFDMSRCFASSINAMNTMVSKIPNNWSMDDAVTILSTYSTVWYGLIERAILRQNEKVLIHSAAGGVGQAAVNICKYYNCDIFVTVGTEDKKKFLMNEYNIPENRIFSSRDIQFKYKIKSLTDGKGVDIVLNSLTGDKLEASYECVADCGRFVEIGKYDLQMNKQLGMFAFLRDISFIGVSVDQKLFLSEGYIQKWWQWMHENSNNGMIKPINRTVYKAEDVEKAFRYMTTGKHIGKIVIRIRDEEPKDTKVFNPSAVLSSTVKTYFDSNKSYIITGGLGGFGLELAHWMIALGARNLVLTSRYGVKSDYQKFVFKRIESLSDRFKTFGTNITVWTKSTESLENTKLLLKEANNLAPIAGIFHLSVVINDCLYSNHNIDEYIETIDSKTKTFVNLDQITRELAIDLDYFVVFSSVSCGKGNAGQSNYGFANSVCERICESRRRDGLHGLAIQWGPIGDVGVLADTDIVSPLAGIVKQRINSCLDILDKLLQTKHSIVSCIVRAKRQTQSGSRESRIVAQIWQALGIDPKTTPDHLTLGEIGMESMFAVELQQGLERDYDIKVSLNDIKNVTIRMVKEFEAGKTSELKLFTEELRDCRSKLSKIKFLIPTESYTRLNGAKTGRPIYFLPPLEGIFSSLEALAAMIDRPVIGLNWTKHLEKMSLKELSVYYTNLLKTLHPKGDYDIFGHFYGALIAINMLKKAPIGKAVIIDMLSEIKMDEEVMTDEYIMELIIAFIAKDLPLVVRDKLKRDCNLKPDVKSKLVKISDELKEFVGKSLVSRDLEEILLNSHQRVKLFSNYRINLKNKFSKLKVNIGKKYLEMSGKLLIIKPSKTSNVDEINLDEIEKIKNAYFLPEKGLEGKLNFQTVDSTHGEREFSQTFDKIAESINAFLAK</sequence>
<dbReference type="SUPFAM" id="SSF53474">
    <property type="entry name" value="alpha/beta-Hydrolases"/>
    <property type="match status" value="1"/>
</dbReference>
<evidence type="ECO:0000313" key="13">
    <source>
        <dbReference type="EMBL" id="CAD7622393.1"/>
    </source>
</evidence>
<proteinExistence type="predicted"/>
<evidence type="ECO:0000256" key="1">
    <source>
        <dbReference type="ARBA" id="ARBA00022450"/>
    </source>
</evidence>
<dbReference type="OrthoDB" id="6503696at2759"/>
<dbReference type="FunFam" id="3.40.50.720:FF:000209">
    <property type="entry name" value="Polyketide synthase Pks12"/>
    <property type="match status" value="1"/>
</dbReference>
<keyword evidence="1" id="KW-0596">Phosphopantetheine</keyword>
<evidence type="ECO:0000256" key="8">
    <source>
        <dbReference type="ARBA" id="ARBA00023098"/>
    </source>
</evidence>
<evidence type="ECO:0000256" key="4">
    <source>
        <dbReference type="ARBA" id="ARBA00022679"/>
    </source>
</evidence>
<dbReference type="InterPro" id="IPR009081">
    <property type="entry name" value="PP-bd_ACP"/>
</dbReference>
<organism evidence="13">
    <name type="scientific">Medioppia subpectinata</name>
    <dbReference type="NCBI Taxonomy" id="1979941"/>
    <lineage>
        <taxon>Eukaryota</taxon>
        <taxon>Metazoa</taxon>
        <taxon>Ecdysozoa</taxon>
        <taxon>Arthropoda</taxon>
        <taxon>Chelicerata</taxon>
        <taxon>Arachnida</taxon>
        <taxon>Acari</taxon>
        <taxon>Acariformes</taxon>
        <taxon>Sarcoptiformes</taxon>
        <taxon>Oribatida</taxon>
        <taxon>Brachypylina</taxon>
        <taxon>Oppioidea</taxon>
        <taxon>Oppiidae</taxon>
        <taxon>Medioppia</taxon>
    </lineage>
</organism>
<reference evidence="13" key="1">
    <citation type="submission" date="2020-11" db="EMBL/GenBank/DDBJ databases">
        <authorList>
            <person name="Tran Van P."/>
        </authorList>
    </citation>
    <scope>NUCLEOTIDE SEQUENCE</scope>
</reference>
<keyword evidence="9" id="KW-0275">Fatty acid biosynthesis</keyword>